<dbReference type="GeneID" id="19902420"/>
<dbReference type="InterPro" id="IPR002791">
    <property type="entry name" value="ARMT1-like_metal-bd"/>
</dbReference>
<evidence type="ECO:0000259" key="8">
    <source>
        <dbReference type="Pfam" id="PF01937"/>
    </source>
</evidence>
<evidence type="ECO:0000256" key="6">
    <source>
        <dbReference type="ARBA" id="ARBA00048809"/>
    </source>
</evidence>
<dbReference type="GO" id="GO:0005634">
    <property type="term" value="C:nucleus"/>
    <property type="evidence" value="ECO:0007669"/>
    <property type="project" value="TreeGrafter"/>
</dbReference>
<dbReference type="GO" id="GO:0006974">
    <property type="term" value="P:DNA damage response"/>
    <property type="evidence" value="ECO:0007669"/>
    <property type="project" value="TreeGrafter"/>
</dbReference>
<comment type="catalytic activity">
    <reaction evidence="6 7">
        <text>beta-D-fructose 6-phosphate = dihydroxyacetone + D-glyceraldehyde 3-phosphate</text>
        <dbReference type="Rhea" id="RHEA:28002"/>
        <dbReference type="ChEBI" id="CHEBI:16016"/>
        <dbReference type="ChEBI" id="CHEBI:57634"/>
        <dbReference type="ChEBI" id="CHEBI:59776"/>
    </reaction>
</comment>
<dbReference type="OrthoDB" id="541375at2759"/>
<keyword evidence="10" id="KW-1185">Reference proteome</keyword>
<dbReference type="GO" id="GO:0103026">
    <property type="term" value="F:fructose-1-phosphatase activity"/>
    <property type="evidence" value="ECO:0007669"/>
    <property type="project" value="RHEA"/>
</dbReference>
<evidence type="ECO:0000256" key="1">
    <source>
        <dbReference type="ARBA" id="ARBA00001326"/>
    </source>
</evidence>
<keyword evidence="5 7" id="KW-0464">Manganese</keyword>
<comment type="cofactor">
    <cofactor evidence="7">
        <name>Mn(2+)</name>
        <dbReference type="ChEBI" id="CHEBI:29035"/>
    </cofactor>
    <cofactor evidence="7">
        <name>Ni(2+)</name>
        <dbReference type="ChEBI" id="CHEBI:49786"/>
    </cofactor>
</comment>
<evidence type="ECO:0000313" key="10">
    <source>
        <dbReference type="Proteomes" id="UP000016924"/>
    </source>
</evidence>
<protein>
    <recommendedName>
        <fullName evidence="7">Sugar phosphate phosphatase</fullName>
        <ecNumber evidence="7">3.1.3.-</ecNumber>
    </recommendedName>
</protein>
<dbReference type="FunFam" id="3.40.50.10880:FF:000007">
    <property type="entry name" value="DUF89 domain protein"/>
    <property type="match status" value="1"/>
</dbReference>
<dbReference type="eggNOG" id="KOG3870">
    <property type="taxonomic scope" value="Eukaryota"/>
</dbReference>
<sequence>MPSSISPADQVKQVWTSDDDTMAKQTATTRWPKIVQGTIDDVRQTAAQSSCAAQQEERFAIQSALKEMKDEMLQNKTLSRLPADGGGDIEGYNTRLAYLGDKVTWNAAPWLFCECYLYRRIQTIFARSRHWQTYDVFKRQKDSTFAKSRAAVEELASRYMHIITDSSLAADGVTDDEAKKLLFVEMTEIALWGNATDLSLLSNLSLEQIQSLQGREAIAKSQRNIVDNDTDQVWMYLMHTPRSSRRIDIVLDNAGFEFFTDVLYASYLLESGLASSIRFHVKDFPWFVSDVTPADVDSLFSHLQSPEIFPNREYLDRLLRRLSKHFDSGALTVIQHPFWTAGCSFHKMHSQAPDLVEDLKASSLIIFKGDLNYRKLVKDGLWPHTTPFKDALGPLGAKSGLKILALRTNKADVCVGIDSQSRVDALYEEAPQGAWIRNGKYAVVSFSDGE</sequence>
<dbReference type="HOGENOM" id="CLU_030117_2_1_1"/>
<name>R7YVD1_CONA1</name>
<dbReference type="Pfam" id="PF01937">
    <property type="entry name" value="ARMT1-like_dom"/>
    <property type="match status" value="1"/>
</dbReference>
<evidence type="ECO:0000256" key="3">
    <source>
        <dbReference type="ARBA" id="ARBA00022723"/>
    </source>
</evidence>
<dbReference type="EC" id="3.1.3.-" evidence="7"/>
<dbReference type="OMA" id="SHFWTGP"/>
<evidence type="ECO:0000256" key="2">
    <source>
        <dbReference type="ARBA" id="ARBA00009519"/>
    </source>
</evidence>
<dbReference type="Proteomes" id="UP000016924">
    <property type="component" value="Unassembled WGS sequence"/>
</dbReference>
<proteinExistence type="inferred from homology"/>
<dbReference type="PANTHER" id="PTHR12260">
    <property type="entry name" value="DAMAGE-CONTROL PHOSPHATASE ARMT1"/>
    <property type="match status" value="1"/>
</dbReference>
<gene>
    <name evidence="9" type="ORF">W97_05109</name>
</gene>
<evidence type="ECO:0000256" key="5">
    <source>
        <dbReference type="ARBA" id="ARBA00023211"/>
    </source>
</evidence>
<dbReference type="PANTHER" id="PTHR12260:SF6">
    <property type="entry name" value="DAMAGE-CONTROL PHOSPHATASE ARMT1"/>
    <property type="match status" value="1"/>
</dbReference>
<dbReference type="Gene3D" id="1.20.930.60">
    <property type="match status" value="1"/>
</dbReference>
<dbReference type="GO" id="GO:0046872">
    <property type="term" value="F:metal ion binding"/>
    <property type="evidence" value="ECO:0007669"/>
    <property type="project" value="UniProtKB-UniRule"/>
</dbReference>
<dbReference type="GO" id="GO:0097023">
    <property type="term" value="F:fructose 6-phosphate aldolase activity"/>
    <property type="evidence" value="ECO:0007669"/>
    <property type="project" value="RHEA"/>
</dbReference>
<dbReference type="InterPro" id="IPR036075">
    <property type="entry name" value="ARMT-1-like_metal-bd_sf"/>
</dbReference>
<evidence type="ECO:0000313" key="9">
    <source>
        <dbReference type="EMBL" id="EON65867.1"/>
    </source>
</evidence>
<dbReference type="RefSeq" id="XP_007781184.1">
    <property type="nucleotide sequence ID" value="XM_007782994.1"/>
</dbReference>
<comment type="function">
    <text evidence="7">Metal-dependent phosphatase that shows phosphatase activity against several substrates, including fructose-1-phosphate and fructose-6-phosphate. Its preference for fructose-1-phosphate, a strong glycating agent that causes DNA damage rather than a canonical yeast metabolite, suggests a damage-control function in hexose phosphate metabolism.</text>
</comment>
<organism evidence="9 10">
    <name type="scientific">Coniosporium apollinis (strain CBS 100218)</name>
    <name type="common">Rock-inhabiting black yeast</name>
    <dbReference type="NCBI Taxonomy" id="1168221"/>
    <lineage>
        <taxon>Eukaryota</taxon>
        <taxon>Fungi</taxon>
        <taxon>Dikarya</taxon>
        <taxon>Ascomycota</taxon>
        <taxon>Pezizomycotina</taxon>
        <taxon>Dothideomycetes</taxon>
        <taxon>Dothideomycetes incertae sedis</taxon>
        <taxon>Coniosporium</taxon>
    </lineage>
</organism>
<accession>R7YVD1</accession>
<evidence type="ECO:0000256" key="7">
    <source>
        <dbReference type="RuleBase" id="RU367030"/>
    </source>
</evidence>
<comment type="catalytic activity">
    <reaction evidence="1 7">
        <text>beta-D-fructose 1-phosphate + H2O = D-fructose + phosphate</text>
        <dbReference type="Rhea" id="RHEA:35603"/>
        <dbReference type="ChEBI" id="CHEBI:15377"/>
        <dbReference type="ChEBI" id="CHEBI:37721"/>
        <dbReference type="ChEBI" id="CHEBI:43474"/>
        <dbReference type="ChEBI" id="CHEBI:138881"/>
    </reaction>
</comment>
<reference evidence="10" key="1">
    <citation type="submission" date="2012-06" db="EMBL/GenBank/DDBJ databases">
        <title>The genome sequence of Coniosporium apollinis CBS 100218.</title>
        <authorList>
            <consortium name="The Broad Institute Genome Sequencing Platform"/>
            <person name="Cuomo C."/>
            <person name="Gorbushina A."/>
            <person name="Noack S."/>
            <person name="Walker B."/>
            <person name="Young S.K."/>
            <person name="Zeng Q."/>
            <person name="Gargeya S."/>
            <person name="Fitzgerald M."/>
            <person name="Haas B."/>
            <person name="Abouelleil A."/>
            <person name="Alvarado L."/>
            <person name="Arachchi H.M."/>
            <person name="Berlin A.M."/>
            <person name="Chapman S.B."/>
            <person name="Goldberg J."/>
            <person name="Griggs A."/>
            <person name="Gujja S."/>
            <person name="Hansen M."/>
            <person name="Howarth C."/>
            <person name="Imamovic A."/>
            <person name="Larimer J."/>
            <person name="McCowan C."/>
            <person name="Montmayeur A."/>
            <person name="Murphy C."/>
            <person name="Neiman D."/>
            <person name="Pearson M."/>
            <person name="Priest M."/>
            <person name="Roberts A."/>
            <person name="Saif S."/>
            <person name="Shea T."/>
            <person name="Sisk P."/>
            <person name="Sykes S."/>
            <person name="Wortman J."/>
            <person name="Nusbaum C."/>
            <person name="Birren B."/>
        </authorList>
    </citation>
    <scope>NUCLEOTIDE SEQUENCE [LARGE SCALE GENOMIC DNA]</scope>
    <source>
        <strain evidence="10">CBS 100218</strain>
    </source>
</reference>
<dbReference type="AlphaFoldDB" id="R7YVD1"/>
<dbReference type="Gene3D" id="3.40.50.10880">
    <property type="entry name" value="Uncharacterised protein PF01937, DUF89, domain 3"/>
    <property type="match status" value="1"/>
</dbReference>
<evidence type="ECO:0000256" key="4">
    <source>
        <dbReference type="ARBA" id="ARBA00022801"/>
    </source>
</evidence>
<keyword evidence="3 7" id="KW-0479">Metal-binding</keyword>
<dbReference type="EMBL" id="JH767576">
    <property type="protein sequence ID" value="EON65867.1"/>
    <property type="molecule type" value="Genomic_DNA"/>
</dbReference>
<keyword evidence="4 7" id="KW-0378">Hydrolase</keyword>
<comment type="domain">
    <text evidence="7">Subfamily III proteins have a conserved RTxK motif about 40-50 residues from the C-terminus; the threonine may be replaced by serine or cysteine.</text>
</comment>
<comment type="similarity">
    <text evidence="2 7">Belongs to the damage-control phosphatase family. Sugar phosphate phosphatase III subfamily.</text>
</comment>
<feature type="domain" description="Damage-control phosphatase ARMT1-like metal-binding" evidence="8">
    <location>
        <begin position="26"/>
        <end position="423"/>
    </location>
</feature>
<dbReference type="InterPro" id="IPR039763">
    <property type="entry name" value="ARMT1"/>
</dbReference>
<dbReference type="SUPFAM" id="SSF111321">
    <property type="entry name" value="AF1104-like"/>
    <property type="match status" value="1"/>
</dbReference>